<organism evidence="3 4">
    <name type="scientific">Simiduia agarivorans (strain DSM 21679 / JCM 13881 / BCRC 17597 / SA1)</name>
    <dbReference type="NCBI Taxonomy" id="1117647"/>
    <lineage>
        <taxon>Bacteria</taxon>
        <taxon>Pseudomonadati</taxon>
        <taxon>Pseudomonadota</taxon>
        <taxon>Gammaproteobacteria</taxon>
        <taxon>Cellvibrionales</taxon>
        <taxon>Cellvibrionaceae</taxon>
        <taxon>Simiduia</taxon>
    </lineage>
</organism>
<dbReference type="STRING" id="1117647.M5M_17080"/>
<gene>
    <name evidence="3" type="ordered locus">M5M_17080</name>
</gene>
<evidence type="ECO:0000256" key="1">
    <source>
        <dbReference type="SAM" id="SignalP"/>
    </source>
</evidence>
<dbReference type="InterPro" id="IPR032710">
    <property type="entry name" value="NTF2-like_dom_sf"/>
</dbReference>
<dbReference type="eggNOG" id="ENOG5032RWZ">
    <property type="taxonomic scope" value="Bacteria"/>
</dbReference>
<name>K4KNC4_SIMAS</name>
<dbReference type="KEGG" id="saga:M5M_17080"/>
<dbReference type="OrthoDB" id="5768302at2"/>
<feature type="chain" id="PRO_5003878514" description="DUF4440 domain-containing protein" evidence="1">
    <location>
        <begin position="19"/>
        <end position="143"/>
    </location>
</feature>
<feature type="domain" description="DUF4440" evidence="2">
    <location>
        <begin position="40"/>
        <end position="126"/>
    </location>
</feature>
<dbReference type="AlphaFoldDB" id="K4KNC4"/>
<dbReference type="RefSeq" id="WP_015048699.1">
    <property type="nucleotide sequence ID" value="NC_018868.3"/>
</dbReference>
<dbReference type="Proteomes" id="UP000000466">
    <property type="component" value="Chromosome"/>
</dbReference>
<evidence type="ECO:0000259" key="2">
    <source>
        <dbReference type="Pfam" id="PF14534"/>
    </source>
</evidence>
<accession>K4KNC4</accession>
<keyword evidence="4" id="KW-1185">Reference proteome</keyword>
<feature type="signal peptide" evidence="1">
    <location>
        <begin position="1"/>
        <end position="18"/>
    </location>
</feature>
<evidence type="ECO:0000313" key="4">
    <source>
        <dbReference type="Proteomes" id="UP000000466"/>
    </source>
</evidence>
<dbReference type="Gene3D" id="3.10.450.50">
    <property type="match status" value="1"/>
</dbReference>
<dbReference type="Pfam" id="PF14534">
    <property type="entry name" value="DUF4440"/>
    <property type="match status" value="1"/>
</dbReference>
<sequence>MRGFILTLALLFALPTFADDKQALQQLLDQFLAGAHLKTQHQRFWTDDLIYTSSSGTRFGKADILAGFKDDTPAEAPDSVYRGEDVDIRLLGDVAVVAFTLVGVTGDSEQRYFNTGTFIKRDGEWRAMAWQATKAQAKDVAGK</sequence>
<dbReference type="EMBL" id="CP003746">
    <property type="protein sequence ID" value="AFV00547.1"/>
    <property type="molecule type" value="Genomic_DNA"/>
</dbReference>
<reference evidence="3 4" key="1">
    <citation type="journal article" date="2013" name="Genome Announc.">
        <title>Complete genome sequence of Simiduia agarivorans SA1(T), a marine bacterium able to degrade a variety of polysaccharides.</title>
        <authorList>
            <person name="Lin S.Y."/>
            <person name="Shieh W.Y."/>
            <person name="Chen J.S."/>
            <person name="Tang S.L."/>
        </authorList>
    </citation>
    <scope>NUCLEOTIDE SEQUENCE [LARGE SCALE GENOMIC DNA]</scope>
    <source>
        <strain evidence="4">DSM 21679 / JCM 13881 / BCRC 17597 / SA1</strain>
    </source>
</reference>
<protein>
    <recommendedName>
        <fullName evidence="2">DUF4440 domain-containing protein</fullName>
    </recommendedName>
</protein>
<dbReference type="HOGENOM" id="CLU_1804895_0_0_6"/>
<evidence type="ECO:0000313" key="3">
    <source>
        <dbReference type="EMBL" id="AFV00547.1"/>
    </source>
</evidence>
<keyword evidence="1" id="KW-0732">Signal</keyword>
<dbReference type="SUPFAM" id="SSF54427">
    <property type="entry name" value="NTF2-like"/>
    <property type="match status" value="1"/>
</dbReference>
<proteinExistence type="predicted"/>
<dbReference type="InterPro" id="IPR027843">
    <property type="entry name" value="DUF4440"/>
</dbReference>